<dbReference type="InterPro" id="IPR036485">
    <property type="entry name" value="Glu_synth_asu_C_sf"/>
</dbReference>
<keyword evidence="1" id="KW-0808">Transferase</keyword>
<dbReference type="OrthoDB" id="269067at2"/>
<gene>
    <name evidence="1" type="primary">fhcC</name>
    <name evidence="1" type="ORF">KOR34_03560</name>
</gene>
<keyword evidence="2" id="KW-1185">Reference proteome</keyword>
<dbReference type="Proteomes" id="UP000316714">
    <property type="component" value="Unassembled WGS sequence"/>
</dbReference>
<comment type="caution">
    <text evidence="1">The sequence shown here is derived from an EMBL/GenBank/DDBJ whole genome shotgun (WGS) entry which is preliminary data.</text>
</comment>
<organism evidence="1 2">
    <name type="scientific">Posidoniimonas corsicana</name>
    <dbReference type="NCBI Taxonomy" id="1938618"/>
    <lineage>
        <taxon>Bacteria</taxon>
        <taxon>Pseudomonadati</taxon>
        <taxon>Planctomycetota</taxon>
        <taxon>Planctomycetia</taxon>
        <taxon>Pirellulales</taxon>
        <taxon>Lacipirellulaceae</taxon>
        <taxon>Posidoniimonas</taxon>
    </lineage>
</organism>
<dbReference type="NCBIfam" id="TIGR03122">
    <property type="entry name" value="one_C_dehyd_C"/>
    <property type="match status" value="1"/>
</dbReference>
<dbReference type="PANTHER" id="PTHR39673">
    <property type="entry name" value="TUNGSTEN FORMYLMETHANOFURAN DEHYDROGENASE, SUBUNIT C (FWDC)"/>
    <property type="match status" value="1"/>
</dbReference>
<proteinExistence type="predicted"/>
<evidence type="ECO:0000313" key="2">
    <source>
        <dbReference type="Proteomes" id="UP000316714"/>
    </source>
</evidence>
<dbReference type="AlphaFoldDB" id="A0A5C5VA33"/>
<dbReference type="PANTHER" id="PTHR39673:SF5">
    <property type="entry name" value="TUNGSTEN-CONTAINING FORMYLMETHANOFURAN DEHYDROGENASE 2 SUBUNIT C"/>
    <property type="match status" value="1"/>
</dbReference>
<dbReference type="RefSeq" id="WP_146561657.1">
    <property type="nucleotide sequence ID" value="NZ_SIHJ01000001.1"/>
</dbReference>
<dbReference type="GO" id="GO:0046914">
    <property type="term" value="F:transition metal ion binding"/>
    <property type="evidence" value="ECO:0007669"/>
    <property type="project" value="InterPro"/>
</dbReference>
<dbReference type="GO" id="GO:0015948">
    <property type="term" value="P:methanogenesis"/>
    <property type="evidence" value="ECO:0007669"/>
    <property type="project" value="InterPro"/>
</dbReference>
<protein>
    <submittedName>
        <fullName evidence="1">Formyltransferase/hydrolase complex Fhc subunit C</fullName>
    </submittedName>
</protein>
<dbReference type="GO" id="GO:0018493">
    <property type="term" value="F:formylmethanofuran dehydrogenase activity"/>
    <property type="evidence" value="ECO:0007669"/>
    <property type="project" value="InterPro"/>
</dbReference>
<name>A0A5C5VA33_9BACT</name>
<dbReference type="GO" id="GO:0016740">
    <property type="term" value="F:transferase activity"/>
    <property type="evidence" value="ECO:0007669"/>
    <property type="project" value="UniProtKB-KW"/>
</dbReference>
<dbReference type="GO" id="GO:0016787">
    <property type="term" value="F:hydrolase activity"/>
    <property type="evidence" value="ECO:0007669"/>
    <property type="project" value="UniProtKB-KW"/>
</dbReference>
<sequence>MLTLQLKKPDGPRIDARGLAPGQFTDIDLLAAFSLPVGNQRSPVAGLFDITGHPADAEWHLTGDCSRVDYAGHGLSNGRLAIDGPVGRHCGARMRGGRIEVSSDADDWLGAEMRGGEIRVRGDAGRCAGGGYTGSKFGMRGGSIVIAGRAGPEAGRQMRRGVLIAVGGCGELAGYQMRAGTLLTFGPAGGNPGLEMLRGTIGLFGKSAAPPATFRRACRAGLTSVRLLRSEAQRLLGAHGRCIPDEVDLYNGDLLRGGRGELLMTPD</sequence>
<reference evidence="1 2" key="1">
    <citation type="submission" date="2019-02" db="EMBL/GenBank/DDBJ databases">
        <title>Deep-cultivation of Planctomycetes and their phenomic and genomic characterization uncovers novel biology.</title>
        <authorList>
            <person name="Wiegand S."/>
            <person name="Jogler M."/>
            <person name="Boedeker C."/>
            <person name="Pinto D."/>
            <person name="Vollmers J."/>
            <person name="Rivas-Marin E."/>
            <person name="Kohn T."/>
            <person name="Peeters S.H."/>
            <person name="Heuer A."/>
            <person name="Rast P."/>
            <person name="Oberbeckmann S."/>
            <person name="Bunk B."/>
            <person name="Jeske O."/>
            <person name="Meyerdierks A."/>
            <person name="Storesund J.E."/>
            <person name="Kallscheuer N."/>
            <person name="Luecker S."/>
            <person name="Lage O.M."/>
            <person name="Pohl T."/>
            <person name="Merkel B.J."/>
            <person name="Hornburger P."/>
            <person name="Mueller R.-W."/>
            <person name="Bruemmer F."/>
            <person name="Labrenz M."/>
            <person name="Spormann A.M."/>
            <person name="Op Den Camp H."/>
            <person name="Overmann J."/>
            <person name="Amann R."/>
            <person name="Jetten M.S.M."/>
            <person name="Mascher T."/>
            <person name="Medema M.H."/>
            <person name="Devos D.P."/>
            <person name="Kaster A.-K."/>
            <person name="Ovreas L."/>
            <person name="Rohde M."/>
            <person name="Galperin M.Y."/>
            <person name="Jogler C."/>
        </authorList>
    </citation>
    <scope>NUCLEOTIDE SEQUENCE [LARGE SCALE GENOMIC DNA]</scope>
    <source>
        <strain evidence="1 2">KOR34</strain>
    </source>
</reference>
<dbReference type="SUPFAM" id="SSF69336">
    <property type="entry name" value="Alpha subunit of glutamate synthase, C-terminal domain"/>
    <property type="match status" value="1"/>
</dbReference>
<dbReference type="Gene3D" id="2.160.20.60">
    <property type="entry name" value="Glutamate synthase, alpha subunit, C-terminal domain"/>
    <property type="match status" value="1"/>
</dbReference>
<accession>A0A5C5VA33</accession>
<keyword evidence="1" id="KW-0378">Hydrolase</keyword>
<evidence type="ECO:0000313" key="1">
    <source>
        <dbReference type="EMBL" id="TWT35464.1"/>
    </source>
</evidence>
<dbReference type="InterPro" id="IPR017550">
    <property type="entry name" value="Formylmethanofuran_DH_suC"/>
</dbReference>
<dbReference type="EMBL" id="SIHJ01000001">
    <property type="protein sequence ID" value="TWT35464.1"/>
    <property type="molecule type" value="Genomic_DNA"/>
</dbReference>